<organism evidence="1 2">
    <name type="scientific">Anoxybacillus suryakundensis</name>
    <dbReference type="NCBI Taxonomy" id="1325335"/>
    <lineage>
        <taxon>Bacteria</taxon>
        <taxon>Bacillati</taxon>
        <taxon>Bacillota</taxon>
        <taxon>Bacilli</taxon>
        <taxon>Bacillales</taxon>
        <taxon>Anoxybacillaceae</taxon>
        <taxon>Anoxybacillus</taxon>
    </lineage>
</organism>
<evidence type="ECO:0000313" key="1">
    <source>
        <dbReference type="EMBL" id="CUA80492.1"/>
    </source>
</evidence>
<evidence type="ECO:0008006" key="3">
    <source>
        <dbReference type="Google" id="ProtNLM"/>
    </source>
</evidence>
<dbReference type="STRING" id="1325335.GCA_001418025_01806"/>
<dbReference type="InterPro" id="IPR029060">
    <property type="entry name" value="PIN-like_dom_sf"/>
</dbReference>
<sequence length="229" mass="26696">MNRTSISFDIRKENWNNRFLFPDIIYIDTCAIIDIFMQREHGSLTEQYIHELINRDGMITWSQHTVNEIIQFVHVDTYSKIAKKKNIKGNKTWKIAENIVSDEESRKAAEITMNKVYRIIEYLEQFGMKTDVDIAAPQCVETLTTELYLRYGGNQYDARHVAIANISGVNNILTQDGGYLRYPSLNIFGASKELVSNYNMNQSPNPYLDLTRSILHKEFREELDRENAK</sequence>
<dbReference type="RefSeq" id="WP_055441456.1">
    <property type="nucleotide sequence ID" value="NZ_BAABDZ010000034.1"/>
</dbReference>
<keyword evidence="2" id="KW-1185">Reference proteome</keyword>
<protein>
    <recommendedName>
        <fullName evidence="3">PIN domain</fullName>
    </recommendedName>
</protein>
<evidence type="ECO:0000313" key="2">
    <source>
        <dbReference type="Proteomes" id="UP000182738"/>
    </source>
</evidence>
<proteinExistence type="predicted"/>
<dbReference type="AlphaFoldDB" id="A0A0K6GPC4"/>
<accession>A0A0K6GPC4</accession>
<reference evidence="2" key="1">
    <citation type="submission" date="2015-08" db="EMBL/GenBank/DDBJ databases">
        <authorList>
            <person name="Varghese N."/>
        </authorList>
    </citation>
    <scope>NUCLEOTIDE SEQUENCE [LARGE SCALE GENOMIC DNA]</scope>
    <source>
        <strain evidence="2">DSM 27374</strain>
    </source>
</reference>
<dbReference type="Proteomes" id="UP000182738">
    <property type="component" value="Unassembled WGS sequence"/>
</dbReference>
<dbReference type="EMBL" id="CYGZ01000010">
    <property type="protein sequence ID" value="CUA80492.1"/>
    <property type="molecule type" value="Genomic_DNA"/>
</dbReference>
<gene>
    <name evidence="1" type="ORF">Ga0061060_11058</name>
</gene>
<dbReference type="SUPFAM" id="SSF88723">
    <property type="entry name" value="PIN domain-like"/>
    <property type="match status" value="1"/>
</dbReference>
<name>A0A0K6GPC4_9BACL</name>